<proteinExistence type="inferred from homology"/>
<comment type="caution">
    <text evidence="11">The sequence shown here is derived from an EMBL/GenBank/DDBJ whole genome shotgun (WGS) entry which is preliminary data.</text>
</comment>
<evidence type="ECO:0000256" key="8">
    <source>
        <dbReference type="ARBA" id="ARBA00047973"/>
    </source>
</evidence>
<dbReference type="NCBIfam" id="TIGR01935">
    <property type="entry name" value="NOT-MenG"/>
    <property type="match status" value="1"/>
</dbReference>
<comment type="similarity">
    <text evidence="3 10">Belongs to the class II aldolase/RraA-like family.</text>
</comment>
<evidence type="ECO:0000256" key="9">
    <source>
        <dbReference type="PIRSR" id="PIRSR605493-1"/>
    </source>
</evidence>
<evidence type="ECO:0000256" key="4">
    <source>
        <dbReference type="ARBA" id="ARBA00011233"/>
    </source>
</evidence>
<sequence>MFKTTDLYDDYLEALQVAAPVFRDFGGRQSFSGQIVTLKALEDNTFLKAAFETDGRGKVLVVDSAASMRCAMMGDVMASLGASNGWEGVIINGCIRDSADVAKVDLGVKALATIPRKTTKRNQGVMDIPLRFADVVFNPGEYVYADEDGIVLSEKPVVRSKDILKNCVLHSFSVPIALVEKSIMSKSQ</sequence>
<comment type="cofactor">
    <cofactor evidence="2 10">
        <name>a divalent metal cation</name>
        <dbReference type="ChEBI" id="CHEBI:60240"/>
    </cofactor>
</comment>
<gene>
    <name evidence="11" type="ORF">MMIC_P1391</name>
</gene>
<organism evidence="11 12">
    <name type="scientific">Mariprofundus micogutta</name>
    <dbReference type="NCBI Taxonomy" id="1921010"/>
    <lineage>
        <taxon>Bacteria</taxon>
        <taxon>Pseudomonadati</taxon>
        <taxon>Pseudomonadota</taxon>
        <taxon>Candidatius Mariprofundia</taxon>
        <taxon>Mariprofundales</taxon>
        <taxon>Mariprofundaceae</taxon>
        <taxon>Mariprofundus</taxon>
    </lineage>
</organism>
<dbReference type="OrthoDB" id="943692at2"/>
<keyword evidence="5 9" id="KW-0479">Metal-binding</keyword>
<dbReference type="InterPro" id="IPR010203">
    <property type="entry name" value="RraA"/>
</dbReference>
<dbReference type="EC" id="4.1.1.112" evidence="10"/>
<reference evidence="11 12" key="1">
    <citation type="journal article" date="2017" name="Arch. Microbiol.">
        <title>Mariprofundus micogutta sp. nov., a novel iron-oxidizing zetaproteobacterium isolated from a deep-sea hydrothermal field at the Bayonnaise knoll of the Izu-Ogasawara arc, and a description of Mariprofundales ord. nov. and Zetaproteobacteria classis nov.</title>
        <authorList>
            <person name="Makita H."/>
            <person name="Tanaka E."/>
            <person name="Mitsunobu S."/>
            <person name="Miyazaki M."/>
            <person name="Nunoura T."/>
            <person name="Uematsu K."/>
            <person name="Takaki Y."/>
            <person name="Nishi S."/>
            <person name="Shimamura S."/>
            <person name="Takai K."/>
        </authorList>
    </citation>
    <scope>NUCLEOTIDE SEQUENCE [LARGE SCALE GENOMIC DNA]</scope>
    <source>
        <strain evidence="11 12">ET2</strain>
    </source>
</reference>
<dbReference type="EC" id="4.1.3.17" evidence="10"/>
<dbReference type="GO" id="GO:0051252">
    <property type="term" value="P:regulation of RNA metabolic process"/>
    <property type="evidence" value="ECO:0007669"/>
    <property type="project" value="InterPro"/>
</dbReference>
<dbReference type="CDD" id="cd16841">
    <property type="entry name" value="RraA_family"/>
    <property type="match status" value="1"/>
</dbReference>
<evidence type="ECO:0000256" key="7">
    <source>
        <dbReference type="ARBA" id="ARBA00025046"/>
    </source>
</evidence>
<feature type="binding site" evidence="9">
    <location>
        <position position="96"/>
    </location>
    <ligand>
        <name>substrate</name>
    </ligand>
</feature>
<dbReference type="EMBL" id="BDFD01000010">
    <property type="protein sequence ID" value="GAV20426.1"/>
    <property type="molecule type" value="Genomic_DNA"/>
</dbReference>
<keyword evidence="12" id="KW-1185">Reference proteome</keyword>
<dbReference type="PANTHER" id="PTHR33254:SF4">
    <property type="entry name" value="4-HYDROXY-4-METHYL-2-OXOGLUTARATE ALDOLASE 3-RELATED"/>
    <property type="match status" value="1"/>
</dbReference>
<dbReference type="GO" id="GO:0008948">
    <property type="term" value="F:oxaloacetate decarboxylase activity"/>
    <property type="evidence" value="ECO:0007669"/>
    <property type="project" value="UniProtKB-EC"/>
</dbReference>
<feature type="binding site" evidence="9">
    <location>
        <position position="97"/>
    </location>
    <ligand>
        <name>Mg(2+)</name>
        <dbReference type="ChEBI" id="CHEBI:18420"/>
    </ligand>
</feature>
<comment type="cofactor">
    <cofactor evidence="9">
        <name>Mg(2+)</name>
        <dbReference type="ChEBI" id="CHEBI:18420"/>
    </cofactor>
</comment>
<dbReference type="Pfam" id="PF03737">
    <property type="entry name" value="RraA-like"/>
    <property type="match status" value="1"/>
</dbReference>
<evidence type="ECO:0000256" key="3">
    <source>
        <dbReference type="ARBA" id="ARBA00008621"/>
    </source>
</evidence>
<protein>
    <recommendedName>
        <fullName evidence="10">4-hydroxy-4-methyl-2-oxoglutarate aldolase</fullName>
        <shortName evidence="10">HMG aldolase</shortName>
        <ecNumber evidence="10">4.1.1.112</ecNumber>
        <ecNumber evidence="10">4.1.3.17</ecNumber>
    </recommendedName>
    <alternativeName>
        <fullName evidence="10">Oxaloacetate decarboxylase</fullName>
    </alternativeName>
</protein>
<evidence type="ECO:0000256" key="1">
    <source>
        <dbReference type="ARBA" id="ARBA00001342"/>
    </source>
</evidence>
<comment type="catalytic activity">
    <reaction evidence="1 10">
        <text>4-hydroxy-4-methyl-2-oxoglutarate = 2 pyruvate</text>
        <dbReference type="Rhea" id="RHEA:22748"/>
        <dbReference type="ChEBI" id="CHEBI:15361"/>
        <dbReference type="ChEBI" id="CHEBI:58276"/>
        <dbReference type="EC" id="4.1.3.17"/>
    </reaction>
</comment>
<dbReference type="NCBIfam" id="NF006875">
    <property type="entry name" value="PRK09372.1"/>
    <property type="match status" value="1"/>
</dbReference>
<dbReference type="PANTHER" id="PTHR33254">
    <property type="entry name" value="4-HYDROXY-4-METHYL-2-OXOGLUTARATE ALDOLASE 3-RELATED"/>
    <property type="match status" value="1"/>
</dbReference>
<dbReference type="InterPro" id="IPR005493">
    <property type="entry name" value="RraA/RraA-like"/>
</dbReference>
<dbReference type="SUPFAM" id="SSF89562">
    <property type="entry name" value="RraA-like"/>
    <property type="match status" value="1"/>
</dbReference>
<comment type="function">
    <text evidence="7 10">Catalyzes the aldol cleavage of 4-hydroxy-4-methyl-2-oxoglutarate (HMG) into 2 molecules of pyruvate. Also contains a secondary oxaloacetate (OAA) decarboxylase activity due to the common pyruvate enolate transition state formed following C-C bond cleavage in the retro-aldol and decarboxylation reactions.</text>
</comment>
<dbReference type="InterPro" id="IPR036704">
    <property type="entry name" value="RraA/RraA-like_sf"/>
</dbReference>
<dbReference type="GO" id="GO:0008428">
    <property type="term" value="F:ribonuclease inhibitor activity"/>
    <property type="evidence" value="ECO:0007669"/>
    <property type="project" value="InterPro"/>
</dbReference>
<keyword evidence="9" id="KW-0460">Magnesium</keyword>
<evidence type="ECO:0000256" key="5">
    <source>
        <dbReference type="ARBA" id="ARBA00022723"/>
    </source>
</evidence>
<accession>A0A1L8CND5</accession>
<dbReference type="AlphaFoldDB" id="A0A1L8CND5"/>
<evidence type="ECO:0000313" key="11">
    <source>
        <dbReference type="EMBL" id="GAV20426.1"/>
    </source>
</evidence>
<dbReference type="STRING" id="1921010.MMIC_P1391"/>
<comment type="catalytic activity">
    <reaction evidence="8 10">
        <text>oxaloacetate + H(+) = pyruvate + CO2</text>
        <dbReference type="Rhea" id="RHEA:15641"/>
        <dbReference type="ChEBI" id="CHEBI:15361"/>
        <dbReference type="ChEBI" id="CHEBI:15378"/>
        <dbReference type="ChEBI" id="CHEBI:16452"/>
        <dbReference type="ChEBI" id="CHEBI:16526"/>
        <dbReference type="EC" id="4.1.1.112"/>
    </reaction>
</comment>
<evidence type="ECO:0000256" key="6">
    <source>
        <dbReference type="ARBA" id="ARBA00023239"/>
    </source>
</evidence>
<evidence type="ECO:0000313" key="12">
    <source>
        <dbReference type="Proteomes" id="UP000231632"/>
    </source>
</evidence>
<name>A0A1L8CND5_9PROT</name>
<dbReference type="GO" id="GO:0047443">
    <property type="term" value="F:4-hydroxy-4-methyl-2-oxoglutarate aldolase activity"/>
    <property type="evidence" value="ECO:0007669"/>
    <property type="project" value="UniProtKB-EC"/>
</dbReference>
<dbReference type="GO" id="GO:0046872">
    <property type="term" value="F:metal ion binding"/>
    <property type="evidence" value="ECO:0007669"/>
    <property type="project" value="UniProtKB-KW"/>
</dbReference>
<dbReference type="Proteomes" id="UP000231632">
    <property type="component" value="Unassembled WGS sequence"/>
</dbReference>
<comment type="subunit">
    <text evidence="4 10">Homotrimer.</text>
</comment>
<evidence type="ECO:0000256" key="2">
    <source>
        <dbReference type="ARBA" id="ARBA00001968"/>
    </source>
</evidence>
<keyword evidence="6 10" id="KW-0456">Lyase</keyword>
<feature type="binding site" evidence="9">
    <location>
        <begin position="74"/>
        <end position="77"/>
    </location>
    <ligand>
        <name>substrate</name>
    </ligand>
</feature>
<evidence type="ECO:0000256" key="10">
    <source>
        <dbReference type="RuleBase" id="RU004338"/>
    </source>
</evidence>
<dbReference type="Gene3D" id="3.50.30.40">
    <property type="entry name" value="Ribonuclease E inhibitor RraA/RraA-like"/>
    <property type="match status" value="1"/>
</dbReference>